<dbReference type="OrthoDB" id="3902588at2759"/>
<protein>
    <submittedName>
        <fullName evidence="2">Uncharacterized protein</fullName>
    </submittedName>
</protein>
<reference evidence="2" key="1">
    <citation type="journal article" date="2020" name="Stud. Mycol.">
        <title>101 Dothideomycetes genomes: a test case for predicting lifestyles and emergence of pathogens.</title>
        <authorList>
            <person name="Haridas S."/>
            <person name="Albert R."/>
            <person name="Binder M."/>
            <person name="Bloem J."/>
            <person name="Labutti K."/>
            <person name="Salamov A."/>
            <person name="Andreopoulos B."/>
            <person name="Baker S."/>
            <person name="Barry K."/>
            <person name="Bills G."/>
            <person name="Bluhm B."/>
            <person name="Cannon C."/>
            <person name="Castanera R."/>
            <person name="Culley D."/>
            <person name="Daum C."/>
            <person name="Ezra D."/>
            <person name="Gonzalez J."/>
            <person name="Henrissat B."/>
            <person name="Kuo A."/>
            <person name="Liang C."/>
            <person name="Lipzen A."/>
            <person name="Lutzoni F."/>
            <person name="Magnuson J."/>
            <person name="Mondo S."/>
            <person name="Nolan M."/>
            <person name="Ohm R."/>
            <person name="Pangilinan J."/>
            <person name="Park H.-J."/>
            <person name="Ramirez L."/>
            <person name="Alfaro M."/>
            <person name="Sun H."/>
            <person name="Tritt A."/>
            <person name="Yoshinaga Y."/>
            <person name="Zwiers L.-H."/>
            <person name="Turgeon B."/>
            <person name="Goodwin S."/>
            <person name="Spatafora J."/>
            <person name="Crous P."/>
            <person name="Grigoriev I."/>
        </authorList>
    </citation>
    <scope>NUCLEOTIDE SEQUENCE</scope>
    <source>
        <strain evidence="2">ATCC 74209</strain>
    </source>
</reference>
<dbReference type="AlphaFoldDB" id="A0A9P4MN19"/>
<keyword evidence="3" id="KW-1185">Reference proteome</keyword>
<evidence type="ECO:0000313" key="3">
    <source>
        <dbReference type="Proteomes" id="UP000799536"/>
    </source>
</evidence>
<dbReference type="Proteomes" id="UP000799536">
    <property type="component" value="Unassembled WGS sequence"/>
</dbReference>
<evidence type="ECO:0000256" key="1">
    <source>
        <dbReference type="SAM" id="MobiDB-lite"/>
    </source>
</evidence>
<dbReference type="EMBL" id="ML994369">
    <property type="protein sequence ID" value="KAF2196537.1"/>
    <property type="molecule type" value="Genomic_DNA"/>
</dbReference>
<organism evidence="2 3">
    <name type="scientific">Delitschia confertaspora ATCC 74209</name>
    <dbReference type="NCBI Taxonomy" id="1513339"/>
    <lineage>
        <taxon>Eukaryota</taxon>
        <taxon>Fungi</taxon>
        <taxon>Dikarya</taxon>
        <taxon>Ascomycota</taxon>
        <taxon>Pezizomycotina</taxon>
        <taxon>Dothideomycetes</taxon>
        <taxon>Pleosporomycetidae</taxon>
        <taxon>Pleosporales</taxon>
        <taxon>Delitschiaceae</taxon>
        <taxon>Delitschia</taxon>
    </lineage>
</organism>
<gene>
    <name evidence="2" type="ORF">GQ43DRAFT_452281</name>
</gene>
<comment type="caution">
    <text evidence="2">The sequence shown here is derived from an EMBL/GenBank/DDBJ whole genome shotgun (WGS) entry which is preliminary data.</text>
</comment>
<accession>A0A9P4MN19</accession>
<feature type="compositionally biased region" description="Basic and acidic residues" evidence="1">
    <location>
        <begin position="12"/>
        <end position="32"/>
    </location>
</feature>
<proteinExistence type="predicted"/>
<name>A0A9P4MN19_9PLEO</name>
<evidence type="ECO:0000313" key="2">
    <source>
        <dbReference type="EMBL" id="KAF2196537.1"/>
    </source>
</evidence>
<feature type="region of interest" description="Disordered" evidence="1">
    <location>
        <begin position="123"/>
        <end position="150"/>
    </location>
</feature>
<feature type="region of interest" description="Disordered" evidence="1">
    <location>
        <begin position="1"/>
        <end position="52"/>
    </location>
</feature>
<sequence>MFSADLSWGDPDVEKVGARRERKAKEKEKERSTPASTPKKGPPSTKSSIFSTDRETWWPLNLRKAKSKIVKPNKHAQLDSVPDLTASRTVSSSGSKPFGLNLPVDPKLHPEWTFSSTFRSTLPSGAPLDSPGCEPPDLHNKLPSLPGEVSGNDSPNIQFSRFSQFIRQMESVGPKMLIERLKGEWQGSDDVVDEEWKLEKQLWLLTAFQLHSYRTSGVPRPISPSLYTKGKILELYGHILRECHRLLEPGGMLEIRIMDASPVRRTAGPKMRSWVEDRVSLNLERLFRCSKPCLLVPNWVSDAGFELRGRFPSARGHMMQMPCAVANDGCHPDDELPMLVGRALWKDIWGSFVSDEPGETRWWWEDDAVIQECLEHQTVFECGALYAYKR</sequence>